<name>A0ABW9QNQ7_9ACTN</name>
<evidence type="ECO:0000259" key="1">
    <source>
        <dbReference type="Pfam" id="PF12728"/>
    </source>
</evidence>
<dbReference type="Proteomes" id="UP000437736">
    <property type="component" value="Unassembled WGS sequence"/>
</dbReference>
<gene>
    <name evidence="2" type="ORF">GHK86_01520</name>
</gene>
<accession>A0ABW9QNQ7</accession>
<comment type="caution">
    <text evidence="2">The sequence shown here is derived from an EMBL/GenBank/DDBJ whole genome shotgun (WGS) entry which is preliminary data.</text>
</comment>
<dbReference type="EMBL" id="WJHE01000062">
    <property type="protein sequence ID" value="MST31412.1"/>
    <property type="molecule type" value="Genomic_DNA"/>
</dbReference>
<dbReference type="Pfam" id="PF12728">
    <property type="entry name" value="HTH_17"/>
    <property type="match status" value="1"/>
</dbReference>
<dbReference type="InterPro" id="IPR041657">
    <property type="entry name" value="HTH_17"/>
</dbReference>
<reference evidence="2 3" key="1">
    <citation type="submission" date="2019-11" db="EMBL/GenBank/DDBJ databases">
        <title>Acidiferrimicrobium australis gen. nov., sp. nov., an acidophilic and obligately heterotrophic, member of the Actinobacteria that catalyses dissimilatory oxido- reduction of iron isolated from metal-rich acidic water in Chile.</title>
        <authorList>
            <person name="Gonzalez D."/>
            <person name="Huber K."/>
            <person name="Hedrich S."/>
            <person name="Rojas-Villalobos C."/>
            <person name="Quatrini R."/>
            <person name="Dinamarca M.A."/>
            <person name="Schwarz A."/>
            <person name="Canales C."/>
            <person name="Nancucheo I."/>
        </authorList>
    </citation>
    <scope>NUCLEOTIDE SEQUENCE [LARGE SCALE GENOMIC DNA]</scope>
    <source>
        <strain evidence="2 3">USS-CCA1</strain>
    </source>
</reference>
<evidence type="ECO:0000313" key="3">
    <source>
        <dbReference type="Proteomes" id="UP000437736"/>
    </source>
</evidence>
<proteinExistence type="predicted"/>
<feature type="domain" description="Helix-turn-helix" evidence="1">
    <location>
        <begin position="19"/>
        <end position="68"/>
    </location>
</feature>
<keyword evidence="3" id="KW-1185">Reference proteome</keyword>
<organism evidence="2 3">
    <name type="scientific">Acidiferrimicrobium australe</name>
    <dbReference type="NCBI Taxonomy" id="2664430"/>
    <lineage>
        <taxon>Bacteria</taxon>
        <taxon>Bacillati</taxon>
        <taxon>Actinomycetota</taxon>
        <taxon>Acidimicrobiia</taxon>
        <taxon>Acidimicrobiales</taxon>
        <taxon>Acidimicrobiaceae</taxon>
        <taxon>Acidiferrimicrobium</taxon>
    </lineage>
</organism>
<sequence length="79" mass="8912">MSADQEEVVARRPGRRPLLDIRGAGAYTGLGERYIRRLRADRSVPCIRIGGRLLFDPDDLDELIERHREPAIAAQGTTR</sequence>
<protein>
    <submittedName>
        <fullName evidence="2">Helix-turn-helix domain-containing protein</fullName>
    </submittedName>
</protein>
<evidence type="ECO:0000313" key="2">
    <source>
        <dbReference type="EMBL" id="MST31412.1"/>
    </source>
</evidence>